<dbReference type="PROSITE" id="PS51257">
    <property type="entry name" value="PROKAR_LIPOPROTEIN"/>
    <property type="match status" value="1"/>
</dbReference>
<name>A0A833N453_9BACT</name>
<sequence length="320" mass="35887">MKNNSVIKVFLTSSIAAFVATACGSDKVKDKDKIFKVSLTSNLASIAPEQFIIKGIYKSCYGKTDNSEWNLSLDVAQSDAFVRKGDKKCILQIKEISAGAEVYTYTKVDTNYLSLNEDSYKKFINLKDSSRYIFVKAKINTLDYSELPIINVLFSNFLNSNLVKTSFGKLEFYDVTLSFGHTESAKFSVDESEFKPEVDDQGNRHFLGSLHFKNTADAQKKASMYFVVEESDGLDLSDINVLNRYVEVHKDNPNIIFPITSDNGDFTLNASVFNRQGGGTAILKGVPFKTHIVIVRTEQIFGKSENSFSIIDFTATRDWD</sequence>
<dbReference type="EMBL" id="WFLN01000006">
    <property type="protein sequence ID" value="KAB8031054.1"/>
    <property type="molecule type" value="Genomic_DNA"/>
</dbReference>
<organism evidence="1 2">
    <name type="scientific">Fluviispira multicolorata</name>
    <dbReference type="NCBI Taxonomy" id="2654512"/>
    <lineage>
        <taxon>Bacteria</taxon>
        <taxon>Pseudomonadati</taxon>
        <taxon>Bdellovibrionota</taxon>
        <taxon>Oligoflexia</taxon>
        <taxon>Silvanigrellales</taxon>
        <taxon>Silvanigrellaceae</taxon>
        <taxon>Fluviispira</taxon>
    </lineage>
</organism>
<keyword evidence="2" id="KW-1185">Reference proteome</keyword>
<protein>
    <submittedName>
        <fullName evidence="1">Uncharacterized protein</fullName>
    </submittedName>
</protein>
<gene>
    <name evidence="1" type="ORF">GCL57_08795</name>
</gene>
<proteinExistence type="predicted"/>
<evidence type="ECO:0000313" key="2">
    <source>
        <dbReference type="Proteomes" id="UP000442694"/>
    </source>
</evidence>
<comment type="caution">
    <text evidence="1">The sequence shown here is derived from an EMBL/GenBank/DDBJ whole genome shotgun (WGS) entry which is preliminary data.</text>
</comment>
<reference evidence="1 2" key="1">
    <citation type="submission" date="2019-10" db="EMBL/GenBank/DDBJ databases">
        <title>New genus of Silvanigrellaceae.</title>
        <authorList>
            <person name="Pitt A."/>
            <person name="Hahn M.W."/>
        </authorList>
    </citation>
    <scope>NUCLEOTIDE SEQUENCE [LARGE SCALE GENOMIC DNA]</scope>
    <source>
        <strain evidence="1 2">33A1-SZDP</strain>
    </source>
</reference>
<accession>A0A833N453</accession>
<dbReference type="Proteomes" id="UP000442694">
    <property type="component" value="Unassembled WGS sequence"/>
</dbReference>
<dbReference type="AlphaFoldDB" id="A0A833N453"/>
<dbReference type="RefSeq" id="WP_152212979.1">
    <property type="nucleotide sequence ID" value="NZ_WFLN01000006.1"/>
</dbReference>
<evidence type="ECO:0000313" key="1">
    <source>
        <dbReference type="EMBL" id="KAB8031054.1"/>
    </source>
</evidence>